<gene>
    <name evidence="1" type="ORF">VPARA_40170</name>
</gene>
<protein>
    <submittedName>
        <fullName evidence="1">Uncharacterized protein</fullName>
    </submittedName>
</protein>
<name>A0A0H2LWU4_VARPD</name>
<dbReference type="PATRIC" id="fig|34073.19.peg.4113"/>
<proteinExistence type="predicted"/>
<keyword evidence="2" id="KW-1185">Reference proteome</keyword>
<comment type="caution">
    <text evidence="1">The sequence shown here is derived from an EMBL/GenBank/DDBJ whole genome shotgun (WGS) entry which is preliminary data.</text>
</comment>
<evidence type="ECO:0000313" key="2">
    <source>
        <dbReference type="Proteomes" id="UP000035170"/>
    </source>
</evidence>
<evidence type="ECO:0000313" key="1">
    <source>
        <dbReference type="EMBL" id="KLN54713.1"/>
    </source>
</evidence>
<dbReference type="AlphaFoldDB" id="A0A0H2LWU4"/>
<accession>A0A0H2LWU4</accession>
<dbReference type="Proteomes" id="UP000035170">
    <property type="component" value="Unassembled WGS sequence"/>
</dbReference>
<organism evidence="1 2">
    <name type="scientific">Variovorax paradoxus</name>
    <dbReference type="NCBI Taxonomy" id="34073"/>
    <lineage>
        <taxon>Bacteria</taxon>
        <taxon>Pseudomonadati</taxon>
        <taxon>Pseudomonadota</taxon>
        <taxon>Betaproteobacteria</taxon>
        <taxon>Burkholderiales</taxon>
        <taxon>Comamonadaceae</taxon>
        <taxon>Variovorax</taxon>
    </lineage>
</organism>
<sequence>MSSAKVNANSFMFFLDFHRALFEAIREGKTVETFTHTWGGGSGFGDGPQLDIEFEVRITKFNGEAMPRITQRMLQSMKKEEAK</sequence>
<reference evidence="1 2" key="1">
    <citation type="submission" date="2015-03" db="EMBL/GenBank/DDBJ databases">
        <title>Genome sequence of Variovorax paradoxus TBEA6.</title>
        <authorList>
            <person name="Poehlein A."/>
            <person name="Schuldes J."/>
            <person name="Wuebbeler J.H."/>
            <person name="Hiessl S."/>
            <person name="Steinbuechel A."/>
            <person name="Daniel R."/>
        </authorList>
    </citation>
    <scope>NUCLEOTIDE SEQUENCE [LARGE SCALE GENOMIC DNA]</scope>
    <source>
        <strain evidence="1 2">TBEA6</strain>
    </source>
</reference>
<dbReference type="RefSeq" id="WP_047785763.1">
    <property type="nucleotide sequence ID" value="NZ_JZWI01000021.1"/>
</dbReference>
<dbReference type="EMBL" id="JZWI01000021">
    <property type="protein sequence ID" value="KLN54713.1"/>
    <property type="molecule type" value="Genomic_DNA"/>
</dbReference>